<keyword evidence="1" id="KW-1133">Transmembrane helix</keyword>
<name>A0ABN0Z6D3_9ACTN</name>
<gene>
    <name evidence="3" type="ORF">GCM10010357_66520</name>
</gene>
<dbReference type="Pfam" id="PF10756">
    <property type="entry name" value="bPH_6"/>
    <property type="match status" value="1"/>
</dbReference>
<keyword evidence="4" id="KW-1185">Reference proteome</keyword>
<dbReference type="Proteomes" id="UP001500879">
    <property type="component" value="Unassembled WGS sequence"/>
</dbReference>
<evidence type="ECO:0000259" key="2">
    <source>
        <dbReference type="Pfam" id="PF10756"/>
    </source>
</evidence>
<evidence type="ECO:0000313" key="4">
    <source>
        <dbReference type="Proteomes" id="UP001500879"/>
    </source>
</evidence>
<feature type="domain" description="Low molecular weight protein antigen 6 PH" evidence="2">
    <location>
        <begin position="81"/>
        <end position="152"/>
    </location>
</feature>
<sequence>MHILEIRPISRLWQWCAAVGFLITGIVPACVVTFGMGWAEYGRRYAAESRAGTLTQATIGLSLCAFLSLVACYYTSGLTYVTDEGIRTRTLLWRRNVRWKDVKSIDIDLFDETIGGRRSGPVYRIRVDLVNGKSFYLPGLAKGECDTALEQAKGQVVRRWKAQLGTAGANSTCRPGS</sequence>
<keyword evidence="1" id="KW-0472">Membrane</keyword>
<reference evidence="3 4" key="1">
    <citation type="journal article" date="2019" name="Int. J. Syst. Evol. Microbiol.">
        <title>The Global Catalogue of Microorganisms (GCM) 10K type strain sequencing project: providing services to taxonomists for standard genome sequencing and annotation.</title>
        <authorList>
            <consortium name="The Broad Institute Genomics Platform"/>
            <consortium name="The Broad Institute Genome Sequencing Center for Infectious Disease"/>
            <person name="Wu L."/>
            <person name="Ma J."/>
        </authorList>
    </citation>
    <scope>NUCLEOTIDE SEQUENCE [LARGE SCALE GENOMIC DNA]</scope>
    <source>
        <strain evidence="3 4">JCM 4788</strain>
    </source>
</reference>
<feature type="transmembrane region" description="Helical" evidence="1">
    <location>
        <begin position="59"/>
        <end position="81"/>
    </location>
</feature>
<proteinExistence type="predicted"/>
<organism evidence="3 4">
    <name type="scientific">Streptomyces luteireticuli</name>
    <dbReference type="NCBI Taxonomy" id="173858"/>
    <lineage>
        <taxon>Bacteria</taxon>
        <taxon>Bacillati</taxon>
        <taxon>Actinomycetota</taxon>
        <taxon>Actinomycetes</taxon>
        <taxon>Kitasatosporales</taxon>
        <taxon>Streptomycetaceae</taxon>
        <taxon>Streptomyces</taxon>
    </lineage>
</organism>
<dbReference type="InterPro" id="IPR019692">
    <property type="entry name" value="CFP-6_PH"/>
</dbReference>
<evidence type="ECO:0000313" key="3">
    <source>
        <dbReference type="EMBL" id="GAA0435767.1"/>
    </source>
</evidence>
<feature type="transmembrane region" description="Helical" evidence="1">
    <location>
        <begin position="12"/>
        <end position="39"/>
    </location>
</feature>
<evidence type="ECO:0000256" key="1">
    <source>
        <dbReference type="SAM" id="Phobius"/>
    </source>
</evidence>
<accession>A0ABN0Z6D3</accession>
<protein>
    <recommendedName>
        <fullName evidence="2">Low molecular weight protein antigen 6 PH domain-containing protein</fullName>
    </recommendedName>
</protein>
<dbReference type="EMBL" id="BAAABX010000085">
    <property type="protein sequence ID" value="GAA0435767.1"/>
    <property type="molecule type" value="Genomic_DNA"/>
</dbReference>
<keyword evidence="1" id="KW-0812">Transmembrane</keyword>
<comment type="caution">
    <text evidence="3">The sequence shown here is derived from an EMBL/GenBank/DDBJ whole genome shotgun (WGS) entry which is preliminary data.</text>
</comment>
<dbReference type="RefSeq" id="WP_344032372.1">
    <property type="nucleotide sequence ID" value="NZ_BAAABX010000085.1"/>
</dbReference>